<reference evidence="1" key="1">
    <citation type="submission" date="2021-03" db="EMBL/GenBank/DDBJ databases">
        <authorList>
            <consortium name="DOE Joint Genome Institute"/>
            <person name="Ahrendt S."/>
            <person name="Looney B.P."/>
            <person name="Miyauchi S."/>
            <person name="Morin E."/>
            <person name="Drula E."/>
            <person name="Courty P.E."/>
            <person name="Chicoki N."/>
            <person name="Fauchery L."/>
            <person name="Kohler A."/>
            <person name="Kuo A."/>
            <person name="Labutti K."/>
            <person name="Pangilinan J."/>
            <person name="Lipzen A."/>
            <person name="Riley R."/>
            <person name="Andreopoulos W."/>
            <person name="He G."/>
            <person name="Johnson J."/>
            <person name="Barry K.W."/>
            <person name="Grigoriev I.V."/>
            <person name="Nagy L."/>
            <person name="Hibbett D."/>
            <person name="Henrissat B."/>
            <person name="Matheny P.B."/>
            <person name="Labbe J."/>
            <person name="Martin F."/>
        </authorList>
    </citation>
    <scope>NUCLEOTIDE SEQUENCE</scope>
    <source>
        <strain evidence="1">HHB10654</strain>
    </source>
</reference>
<keyword evidence="2" id="KW-1185">Reference proteome</keyword>
<name>A0ACB8TDY0_9AGAM</name>
<protein>
    <submittedName>
        <fullName evidence="1">Uncharacterized protein</fullName>
    </submittedName>
</protein>
<gene>
    <name evidence="1" type="ORF">BV25DRAFT_1410657</name>
</gene>
<dbReference type="EMBL" id="MU277192">
    <property type="protein sequence ID" value="KAI0066627.1"/>
    <property type="molecule type" value="Genomic_DNA"/>
</dbReference>
<sequence length="133" mass="14459">MTSASTVITISKAIYANVGMRALFPGSVLVDDLPVLDRLPQCLVGPRLRDSMKCGTARHSVTRENLLELDQSSPAELEEAEWVVAEVSGSFFIRCPSLGPYHLDILLPKTVSALASPFIALALYLRLAETRTS</sequence>
<reference evidence="1" key="2">
    <citation type="journal article" date="2022" name="New Phytol.">
        <title>Evolutionary transition to the ectomycorrhizal habit in the genomes of a hyperdiverse lineage of mushroom-forming fungi.</title>
        <authorList>
            <person name="Looney B."/>
            <person name="Miyauchi S."/>
            <person name="Morin E."/>
            <person name="Drula E."/>
            <person name="Courty P.E."/>
            <person name="Kohler A."/>
            <person name="Kuo A."/>
            <person name="LaButti K."/>
            <person name="Pangilinan J."/>
            <person name="Lipzen A."/>
            <person name="Riley R."/>
            <person name="Andreopoulos W."/>
            <person name="He G."/>
            <person name="Johnson J."/>
            <person name="Nolan M."/>
            <person name="Tritt A."/>
            <person name="Barry K.W."/>
            <person name="Grigoriev I.V."/>
            <person name="Nagy L.G."/>
            <person name="Hibbett D."/>
            <person name="Henrissat B."/>
            <person name="Matheny P.B."/>
            <person name="Labbe J."/>
            <person name="Martin F.M."/>
        </authorList>
    </citation>
    <scope>NUCLEOTIDE SEQUENCE</scope>
    <source>
        <strain evidence="1">HHB10654</strain>
    </source>
</reference>
<accession>A0ACB8TDY0</accession>
<proteinExistence type="predicted"/>
<dbReference type="Proteomes" id="UP000814140">
    <property type="component" value="Unassembled WGS sequence"/>
</dbReference>
<evidence type="ECO:0000313" key="1">
    <source>
        <dbReference type="EMBL" id="KAI0066627.1"/>
    </source>
</evidence>
<comment type="caution">
    <text evidence="1">The sequence shown here is derived from an EMBL/GenBank/DDBJ whole genome shotgun (WGS) entry which is preliminary data.</text>
</comment>
<organism evidence="1 2">
    <name type="scientific">Artomyces pyxidatus</name>
    <dbReference type="NCBI Taxonomy" id="48021"/>
    <lineage>
        <taxon>Eukaryota</taxon>
        <taxon>Fungi</taxon>
        <taxon>Dikarya</taxon>
        <taxon>Basidiomycota</taxon>
        <taxon>Agaricomycotina</taxon>
        <taxon>Agaricomycetes</taxon>
        <taxon>Russulales</taxon>
        <taxon>Auriscalpiaceae</taxon>
        <taxon>Artomyces</taxon>
    </lineage>
</organism>
<evidence type="ECO:0000313" key="2">
    <source>
        <dbReference type="Proteomes" id="UP000814140"/>
    </source>
</evidence>